<reference evidence="1" key="1">
    <citation type="journal article" date="2015" name="Nature">
        <title>Complex archaea that bridge the gap between prokaryotes and eukaryotes.</title>
        <authorList>
            <person name="Spang A."/>
            <person name="Saw J.H."/>
            <person name="Jorgensen S.L."/>
            <person name="Zaremba-Niedzwiedzka K."/>
            <person name="Martijn J."/>
            <person name="Lind A.E."/>
            <person name="van Eijk R."/>
            <person name="Schleper C."/>
            <person name="Guy L."/>
            <person name="Ettema T.J."/>
        </authorList>
    </citation>
    <scope>NUCLEOTIDE SEQUENCE</scope>
</reference>
<dbReference type="EMBL" id="LAZR01040023">
    <property type="protein sequence ID" value="KKL15557.1"/>
    <property type="molecule type" value="Genomic_DNA"/>
</dbReference>
<name>A0A0F9BNY4_9ZZZZ</name>
<proteinExistence type="predicted"/>
<dbReference type="AlphaFoldDB" id="A0A0F9BNY4"/>
<accession>A0A0F9BNY4</accession>
<evidence type="ECO:0000313" key="1">
    <source>
        <dbReference type="EMBL" id="KKL15557.1"/>
    </source>
</evidence>
<comment type="caution">
    <text evidence="1">The sequence shown here is derived from an EMBL/GenBank/DDBJ whole genome shotgun (WGS) entry which is preliminary data.</text>
</comment>
<feature type="non-terminal residue" evidence="1">
    <location>
        <position position="1"/>
    </location>
</feature>
<protein>
    <submittedName>
        <fullName evidence="1">Uncharacterized protein</fullName>
    </submittedName>
</protein>
<gene>
    <name evidence="1" type="ORF">LCGC14_2504410</name>
</gene>
<feature type="non-terminal residue" evidence="1">
    <location>
        <position position="497"/>
    </location>
</feature>
<organism evidence="1">
    <name type="scientific">marine sediment metagenome</name>
    <dbReference type="NCBI Taxonomy" id="412755"/>
    <lineage>
        <taxon>unclassified sequences</taxon>
        <taxon>metagenomes</taxon>
        <taxon>ecological metagenomes</taxon>
    </lineage>
</organism>
<sequence length="497" mass="55138">ELFYEIRHKTYATAWNLYKKQLLGDIASQVFMSVTASIISATVEAFITAGTFGLGWLSAKAAGTLAYLGVYLLMTKFSIDAKLHQAEAQTRVDTFYAVSSDQRDPTSLNGKSIGDSVLQDGMAAALLGHPGGYYTTVSGGEPGNMYTGDLLVTPPNVARMANGVSIVGGFLALLWDNFWNMGGSDPDKFTGLDYDDMNLNYFMLTSELPSYNQRENYNYKNTEGIWHPSNQYFANTLGYLEMKVKSASNNELDAIIPTSLDGRPSYQFINSSIQSLTLPQSILYRPIVLSQERYRELYSNGRAPIPGHLVITVQAKDYSKTKGLNPYNLNATEQTVGVKAKIPLSSKEFEYPIQYISIDVMKGFNYFAKNIIIDKSYYAIEDGTLYFTKTLEEFVSEQLEHLSDSTSDTIYFNINILFHRIVPDTNITTNSLALAQATSYAVMDYFSQYTYAEVTANMISEIAYTETLTFWSTVISTPLAYFGSLAATAAVGKLASK</sequence>